<feature type="transmembrane region" description="Helical" evidence="1">
    <location>
        <begin position="27"/>
        <end position="44"/>
    </location>
</feature>
<evidence type="ECO:0000313" key="3">
    <source>
        <dbReference type="Proteomes" id="UP000318821"/>
    </source>
</evidence>
<dbReference type="Proteomes" id="UP000318821">
    <property type="component" value="Unassembled WGS sequence"/>
</dbReference>
<evidence type="ECO:0000256" key="1">
    <source>
        <dbReference type="SAM" id="Phobius"/>
    </source>
</evidence>
<dbReference type="VEuPathDB" id="TriTrypDB:LDHU3_27.2290"/>
<accession>A0A504XFK7</accession>
<protein>
    <submittedName>
        <fullName evidence="2">Putative integral membrane protein</fullName>
    </submittedName>
</protein>
<dbReference type="VEuPathDB" id="TriTrypDB:LdBPK_271510.1"/>
<gene>
    <name evidence="2" type="ORF">CGC20_32565</name>
</gene>
<feature type="transmembrane region" description="Helical" evidence="1">
    <location>
        <begin position="244"/>
        <end position="261"/>
    </location>
</feature>
<keyword evidence="1" id="KW-0812">Transmembrane</keyword>
<keyword evidence="1" id="KW-0472">Membrane</keyword>
<name>A0A504XFK7_LEIDO</name>
<dbReference type="VEuPathDB" id="TriTrypDB:LdCL_270022000"/>
<dbReference type="EMBL" id="RHLD01000016">
    <property type="protein sequence ID" value="TPP46029.1"/>
    <property type="molecule type" value="Genomic_DNA"/>
</dbReference>
<reference evidence="3" key="1">
    <citation type="submission" date="2019-02" db="EMBL/GenBank/DDBJ databases">
        <title>FDA dAtabase for Regulatory Grade micrObial Sequences (FDA-ARGOS): Supporting development and validation of Infectious Disease Dx tests.</title>
        <authorList>
            <person name="Duncan R."/>
            <person name="Fisher C."/>
            <person name="Tallon L."/>
            <person name="Sadzewicz L."/>
            <person name="Sengamalay N."/>
            <person name="Ott S."/>
            <person name="Godinez A."/>
            <person name="Nagaraj S."/>
            <person name="Vavikolanu K."/>
            <person name="Vyas G."/>
            <person name="Nadendla S."/>
            <person name="Aluvathingal J."/>
            <person name="Sichtig H."/>
        </authorList>
    </citation>
    <scope>NUCLEOTIDE SEQUENCE [LARGE SCALE GENOMIC DNA]</scope>
    <source>
        <strain evidence="3">FDAARGOS_360</strain>
    </source>
</reference>
<proteinExistence type="predicted"/>
<keyword evidence="1" id="KW-1133">Transmembrane helix</keyword>
<evidence type="ECO:0000313" key="2">
    <source>
        <dbReference type="EMBL" id="TPP46029.1"/>
    </source>
</evidence>
<comment type="caution">
    <text evidence="2">The sequence shown here is derived from an EMBL/GenBank/DDBJ whole genome shotgun (WGS) entry which is preliminary data.</text>
</comment>
<dbReference type="AlphaFoldDB" id="A0A504XFK7"/>
<sequence>MFPGMQGPQTLPDQEAYPMFWRNLNRFIAITTATVAVAVAVRYCEQRTHLMLRYDGADFESFITSLGVSVDFVADVASEKTTLILLPLTPVSGSWARPDSTTANGAFLVAASASDSATSSSDHEAGAPLDGAAGAVPGVMYQLRVHLSDFRALEEVPLKHLLQVSMMRVRLAHLGTGDGVANSDLSDPRTEECSVAAWNVIWRVRRNPQNEQELIRTVLDPLANTMFLGGFVPRRFAQFNRDPWWMFFIFAIGAWAGEYPAMQIKYNARDLVLDPHRYVWSHLDDHH</sequence>
<organism evidence="2 3">
    <name type="scientific">Leishmania donovani</name>
    <dbReference type="NCBI Taxonomy" id="5661"/>
    <lineage>
        <taxon>Eukaryota</taxon>
        <taxon>Discoba</taxon>
        <taxon>Euglenozoa</taxon>
        <taxon>Kinetoplastea</taxon>
        <taxon>Metakinetoplastina</taxon>
        <taxon>Trypanosomatida</taxon>
        <taxon>Trypanosomatidae</taxon>
        <taxon>Leishmaniinae</taxon>
        <taxon>Leishmania</taxon>
    </lineage>
</organism>